<accession>A0A844G1P2</accession>
<comment type="caution">
    <text evidence="2">The sequence shown here is derived from an EMBL/GenBank/DDBJ whole genome shotgun (WGS) entry which is preliminary data.</text>
</comment>
<keyword evidence="1" id="KW-1133">Transmembrane helix</keyword>
<protein>
    <submittedName>
        <fullName evidence="2">Type II secretion system protein</fullName>
    </submittedName>
</protein>
<evidence type="ECO:0000313" key="2">
    <source>
        <dbReference type="EMBL" id="MST97063.1"/>
    </source>
</evidence>
<keyword evidence="1" id="KW-0812">Transmembrane</keyword>
<dbReference type="InterPro" id="IPR012902">
    <property type="entry name" value="N_methyl_site"/>
</dbReference>
<reference evidence="2 3" key="1">
    <citation type="submission" date="2019-08" db="EMBL/GenBank/DDBJ databases">
        <title>In-depth cultivation of the pig gut microbiome towards novel bacterial diversity and tailored functional studies.</title>
        <authorList>
            <person name="Wylensek D."/>
            <person name="Hitch T.C.A."/>
            <person name="Clavel T."/>
        </authorList>
    </citation>
    <scope>NUCLEOTIDE SEQUENCE [LARGE SCALE GENOMIC DNA]</scope>
    <source>
        <strain evidence="2 3">BBE-744-WT-12</strain>
    </source>
</reference>
<dbReference type="AlphaFoldDB" id="A0A844G1P2"/>
<dbReference type="Proteomes" id="UP000435649">
    <property type="component" value="Unassembled WGS sequence"/>
</dbReference>
<sequence>MKKTFTLIELLVVIAIIAILASMLLPALNNVRSKTKQIQCVNNQKQLMGAQLQYTSDNQGHLTPLNLGPSWSARVNKKWWENLLSEGYLPPPKWFDENSGYPATGVQICPSTLDYSTGSGIGIHGQGDNHRLVGYGFSVKISKIKRPSESVLIGDASCLKANGTIVPARVFVCWCWYTRWTVPNDNNYNLLPRHRDQSNCGFLDGHVDSFTYAEMTNDQSNLFGHISNYTGY</sequence>
<gene>
    <name evidence="2" type="ORF">FYJ85_08405</name>
</gene>
<keyword evidence="3" id="KW-1185">Reference proteome</keyword>
<keyword evidence="1" id="KW-0472">Membrane</keyword>
<dbReference type="RefSeq" id="WP_154417869.1">
    <property type="nucleotide sequence ID" value="NZ_VUNS01000007.1"/>
</dbReference>
<feature type="transmembrane region" description="Helical" evidence="1">
    <location>
        <begin position="7"/>
        <end position="28"/>
    </location>
</feature>
<name>A0A844G1P2_9BACT</name>
<dbReference type="SUPFAM" id="SSF54523">
    <property type="entry name" value="Pili subunits"/>
    <property type="match status" value="1"/>
</dbReference>
<dbReference type="Pfam" id="PF07963">
    <property type="entry name" value="N_methyl"/>
    <property type="match status" value="1"/>
</dbReference>
<evidence type="ECO:0000256" key="1">
    <source>
        <dbReference type="SAM" id="Phobius"/>
    </source>
</evidence>
<dbReference type="PANTHER" id="PTHR30093">
    <property type="entry name" value="GENERAL SECRETION PATHWAY PROTEIN G"/>
    <property type="match status" value="1"/>
</dbReference>
<dbReference type="Gene3D" id="3.30.700.10">
    <property type="entry name" value="Glycoprotein, Type 4 Pilin"/>
    <property type="match status" value="1"/>
</dbReference>
<dbReference type="NCBIfam" id="TIGR02532">
    <property type="entry name" value="IV_pilin_GFxxxE"/>
    <property type="match status" value="1"/>
</dbReference>
<dbReference type="InterPro" id="IPR045584">
    <property type="entry name" value="Pilin-like"/>
</dbReference>
<organism evidence="2 3">
    <name type="scientific">Victivallis lenta</name>
    <dbReference type="NCBI Taxonomy" id="2606640"/>
    <lineage>
        <taxon>Bacteria</taxon>
        <taxon>Pseudomonadati</taxon>
        <taxon>Lentisphaerota</taxon>
        <taxon>Lentisphaeria</taxon>
        <taxon>Victivallales</taxon>
        <taxon>Victivallaceae</taxon>
        <taxon>Victivallis</taxon>
    </lineage>
</organism>
<dbReference type="EMBL" id="VUNS01000007">
    <property type="protein sequence ID" value="MST97063.1"/>
    <property type="molecule type" value="Genomic_DNA"/>
</dbReference>
<proteinExistence type="predicted"/>
<evidence type="ECO:0000313" key="3">
    <source>
        <dbReference type="Proteomes" id="UP000435649"/>
    </source>
</evidence>